<feature type="transmembrane region" description="Helical" evidence="1">
    <location>
        <begin position="12"/>
        <end position="31"/>
    </location>
</feature>
<name>A0AAX4HQ45_9BACT</name>
<dbReference type="Pfam" id="PF07963">
    <property type="entry name" value="N_methyl"/>
    <property type="match status" value="1"/>
</dbReference>
<organism evidence="2 3">
    <name type="scientific">Peredibacter starrii</name>
    <dbReference type="NCBI Taxonomy" id="28202"/>
    <lineage>
        <taxon>Bacteria</taxon>
        <taxon>Pseudomonadati</taxon>
        <taxon>Bdellovibrionota</taxon>
        <taxon>Bacteriovoracia</taxon>
        <taxon>Bacteriovoracales</taxon>
        <taxon>Bacteriovoracaceae</taxon>
        <taxon>Peredibacter</taxon>
    </lineage>
</organism>
<dbReference type="AlphaFoldDB" id="A0AAX4HQ45"/>
<dbReference type="EMBL" id="CP139487">
    <property type="protein sequence ID" value="WPU65429.1"/>
    <property type="molecule type" value="Genomic_DNA"/>
</dbReference>
<keyword evidence="1" id="KW-1133">Transmembrane helix</keyword>
<reference evidence="2 3" key="1">
    <citation type="submission" date="2023-11" db="EMBL/GenBank/DDBJ databases">
        <title>Peredibacter starrii A3.12.</title>
        <authorList>
            <person name="Mitchell R.J."/>
        </authorList>
    </citation>
    <scope>NUCLEOTIDE SEQUENCE [LARGE SCALE GENOMIC DNA]</scope>
    <source>
        <strain evidence="2 3">A3.12</strain>
    </source>
</reference>
<dbReference type="PROSITE" id="PS00409">
    <property type="entry name" value="PROKAR_NTER_METHYL"/>
    <property type="match status" value="1"/>
</dbReference>
<gene>
    <name evidence="2" type="ORF">SOO65_01575</name>
</gene>
<evidence type="ECO:0000256" key="1">
    <source>
        <dbReference type="SAM" id="Phobius"/>
    </source>
</evidence>
<dbReference type="RefSeq" id="WP_321395871.1">
    <property type="nucleotide sequence ID" value="NZ_CP139487.1"/>
</dbReference>
<dbReference type="InterPro" id="IPR012902">
    <property type="entry name" value="N_methyl_site"/>
</dbReference>
<sequence>MKNNKGFTLVEMMIAAGLMAGVGLIINEFILKSRKQYSDFEGKMLVTTDVNQAFHNISIDLANLSRLTDQGTEVESFKGTDKAYLGVYGLAAADAAKYPNCAYEDVVGRKGFSIIRYTTINQLRPAKMMKFWRENISPLQPIFLDRSETLSNQIFNETINGGDPQTKEIVILDGDGFTSSRLIVTKAEYEETSTDPYDNVDKSPTRFKYYKLTVKKPGTFYDATSQAPLAHQFITGSYVVAVATKLICVSQDKTQLLLIDELAGTARVLLNVKAEKSTIASFRINYLSSSNLEASPLGVSTFPVVEGPNPVLPRRCIDQLLLSMDVQRGQKVMSYAQNVFIANYNSKRPSSCK</sequence>
<protein>
    <submittedName>
        <fullName evidence="2">Prepilin-type N-terminal cleavage/methylation domain-containing protein</fullName>
    </submittedName>
</protein>
<evidence type="ECO:0000313" key="2">
    <source>
        <dbReference type="EMBL" id="WPU65429.1"/>
    </source>
</evidence>
<dbReference type="Proteomes" id="UP001324634">
    <property type="component" value="Chromosome"/>
</dbReference>
<keyword evidence="1" id="KW-0812">Transmembrane</keyword>
<keyword evidence="1" id="KW-0472">Membrane</keyword>
<dbReference type="NCBIfam" id="TIGR02532">
    <property type="entry name" value="IV_pilin_GFxxxE"/>
    <property type="match status" value="1"/>
</dbReference>
<keyword evidence="3" id="KW-1185">Reference proteome</keyword>
<dbReference type="KEGG" id="psti:SOO65_01575"/>
<proteinExistence type="predicted"/>
<evidence type="ECO:0000313" key="3">
    <source>
        <dbReference type="Proteomes" id="UP001324634"/>
    </source>
</evidence>
<accession>A0AAX4HQ45</accession>